<evidence type="ECO:0000256" key="2">
    <source>
        <dbReference type="ARBA" id="ARBA00011322"/>
    </source>
</evidence>
<dbReference type="Proteomes" id="UP000681526">
    <property type="component" value="Unassembled WGS sequence"/>
</dbReference>
<dbReference type="InterPro" id="IPR004593">
    <property type="entry name" value="SbcD"/>
</dbReference>
<dbReference type="CDD" id="cd00840">
    <property type="entry name" value="MPP_Mre11_N"/>
    <property type="match status" value="1"/>
</dbReference>
<evidence type="ECO:0000256" key="1">
    <source>
        <dbReference type="ARBA" id="ARBA00010555"/>
    </source>
</evidence>
<keyword evidence="13" id="KW-1185">Reference proteome</keyword>
<evidence type="ECO:0000256" key="8">
    <source>
        <dbReference type="RuleBase" id="RU363069"/>
    </source>
</evidence>
<keyword evidence="7 8" id="KW-0233">DNA recombination</keyword>
<dbReference type="NCBIfam" id="TIGR00619">
    <property type="entry name" value="sbcd"/>
    <property type="match status" value="1"/>
</dbReference>
<evidence type="ECO:0000313" key="12">
    <source>
        <dbReference type="EMBL" id="CAG5093302.1"/>
    </source>
</evidence>
<feature type="domain" description="Nuclease SbcCD subunit D C-terminal" evidence="11">
    <location>
        <begin position="275"/>
        <end position="366"/>
    </location>
</feature>
<keyword evidence="8" id="KW-0255">Endonuclease</keyword>
<dbReference type="PANTHER" id="PTHR30337">
    <property type="entry name" value="COMPONENT OF ATP-DEPENDENT DSDNA EXONUCLEASE"/>
    <property type="match status" value="1"/>
</dbReference>
<dbReference type="GO" id="GO:0004527">
    <property type="term" value="F:exonuclease activity"/>
    <property type="evidence" value="ECO:0007669"/>
    <property type="project" value="UniProtKB-KW"/>
</dbReference>
<protein>
    <recommendedName>
        <fullName evidence="3 8">Nuclease SbcCD subunit D</fullName>
    </recommendedName>
</protein>
<dbReference type="InterPro" id="IPR026843">
    <property type="entry name" value="SbcD_C"/>
</dbReference>
<comment type="similarity">
    <text evidence="1 8">Belongs to the SbcD family.</text>
</comment>
<keyword evidence="5 8" id="KW-0378">Hydrolase</keyword>
<dbReference type="EMBL" id="CAJRAY010000105">
    <property type="protein sequence ID" value="CAG5093302.1"/>
    <property type="molecule type" value="Genomic_DNA"/>
</dbReference>
<dbReference type="InterPro" id="IPR050535">
    <property type="entry name" value="DNA_Repair-Maintenance_Comp"/>
</dbReference>
<proteinExistence type="inferred from homology"/>
<dbReference type="SUPFAM" id="SSF56300">
    <property type="entry name" value="Metallo-dependent phosphatases"/>
    <property type="match status" value="1"/>
</dbReference>
<feature type="region of interest" description="Disordered" evidence="9">
    <location>
        <begin position="393"/>
        <end position="412"/>
    </location>
</feature>
<accession>A0ABN7SAN7</accession>
<evidence type="ECO:0000256" key="4">
    <source>
        <dbReference type="ARBA" id="ARBA00022722"/>
    </source>
</evidence>
<dbReference type="InterPro" id="IPR029052">
    <property type="entry name" value="Metallo-depent_PP-like"/>
</dbReference>
<dbReference type="Pfam" id="PF00149">
    <property type="entry name" value="Metallophos"/>
    <property type="match status" value="1"/>
</dbReference>
<evidence type="ECO:0000259" key="10">
    <source>
        <dbReference type="Pfam" id="PF00149"/>
    </source>
</evidence>
<evidence type="ECO:0000256" key="6">
    <source>
        <dbReference type="ARBA" id="ARBA00022839"/>
    </source>
</evidence>
<evidence type="ECO:0000313" key="13">
    <source>
        <dbReference type="Proteomes" id="UP000681526"/>
    </source>
</evidence>
<dbReference type="RefSeq" id="WP_213486955.1">
    <property type="nucleotide sequence ID" value="NZ_CAJRAY010000105.1"/>
</dbReference>
<evidence type="ECO:0000256" key="5">
    <source>
        <dbReference type="ARBA" id="ARBA00022801"/>
    </source>
</evidence>
<sequence>MRVLHTGDWHFGRSLEGRSRLPEQEAFVDELVAIAEEEAVDLVLVAGDVYDSVNPPAAAEQLYFEALTRLSDGGRRAVAVIAGNHDHPERIAASAPLAVRSGIHLAGLPAAEPLVIGVPRTGETAVIAALPYPSESRLNELLAAEADEQALRGAYSERVGRLMAELASAFRPDAVNLAMSHLYVLGGVESDSERPIQVGGAYTVDPSALPAEAQYTALGHLHRPQRAAGRETVRYCGSPLAYSFSESGQAKSVVLFEAVPGRPVEPQEVLLSSGRPLVRWTAAGGLAEVWRWLDEGRDPRAWIDLEIHTADLIAPEEIARLRKAHDGIVHIRPVFPEEAGRGGTEAARRDQLPVDELFRRFYAQKTGGAEPDEALIRLFLELLAEQDVGDAAAGRAESAVQTAAADDGGDVG</sequence>
<dbReference type="PANTHER" id="PTHR30337:SF0">
    <property type="entry name" value="NUCLEASE SBCCD SUBUNIT D"/>
    <property type="match status" value="1"/>
</dbReference>
<keyword evidence="8" id="KW-0235">DNA replication</keyword>
<comment type="function">
    <text evidence="8">SbcCD cleaves DNA hairpin structures. These structures can inhibit DNA replication and are intermediates in certain DNA recombination reactions. The complex acts as a 3'-&gt;5' double strand exonuclease that can open hairpins. It also has a 5' single-strand endonuclease activity.</text>
</comment>
<dbReference type="Pfam" id="PF12320">
    <property type="entry name" value="SbcD_C"/>
    <property type="match status" value="1"/>
</dbReference>
<dbReference type="InterPro" id="IPR004843">
    <property type="entry name" value="Calcineurin-like_PHP"/>
</dbReference>
<evidence type="ECO:0000256" key="7">
    <source>
        <dbReference type="ARBA" id="ARBA00023172"/>
    </source>
</evidence>
<keyword evidence="6 8" id="KW-0269">Exonuclease</keyword>
<feature type="domain" description="Calcineurin-like phosphoesterase" evidence="10">
    <location>
        <begin position="1"/>
        <end position="89"/>
    </location>
</feature>
<evidence type="ECO:0000259" key="11">
    <source>
        <dbReference type="Pfam" id="PF12320"/>
    </source>
</evidence>
<reference evidence="12 13" key="1">
    <citation type="submission" date="2021-04" db="EMBL/GenBank/DDBJ databases">
        <authorList>
            <person name="Rakotoarivonina H."/>
        </authorList>
    </citation>
    <scope>NUCLEOTIDE SEQUENCE [LARGE SCALE GENOMIC DNA]</scope>
    <source>
        <strain evidence="12 13">XE</strain>
    </source>
</reference>
<gene>
    <name evidence="12" type="primary">txxe 3575-sbcD</name>
    <name evidence="8" type="synonym">sbcD</name>
    <name evidence="12" type="ORF">TXXE_19495</name>
</gene>
<comment type="subunit">
    <text evidence="2 8">Heterodimer of SbcC and SbcD.</text>
</comment>
<evidence type="ECO:0000256" key="9">
    <source>
        <dbReference type="SAM" id="MobiDB-lite"/>
    </source>
</evidence>
<dbReference type="Gene3D" id="3.60.21.10">
    <property type="match status" value="1"/>
</dbReference>
<dbReference type="InterPro" id="IPR041796">
    <property type="entry name" value="Mre11_N"/>
</dbReference>
<comment type="caution">
    <text evidence="12">The sequence shown here is derived from an EMBL/GenBank/DDBJ whole genome shotgun (WGS) entry which is preliminary data.</text>
</comment>
<evidence type="ECO:0000256" key="3">
    <source>
        <dbReference type="ARBA" id="ARBA00013365"/>
    </source>
</evidence>
<keyword evidence="4 8" id="KW-0540">Nuclease</keyword>
<name>A0ABN7SAN7_THEXY</name>
<organism evidence="12 13">
    <name type="scientific">Thermobacillus xylanilyticus</name>
    <dbReference type="NCBI Taxonomy" id="76633"/>
    <lineage>
        <taxon>Bacteria</taxon>
        <taxon>Bacillati</taxon>
        <taxon>Bacillota</taxon>
        <taxon>Bacilli</taxon>
        <taxon>Bacillales</taxon>
        <taxon>Paenibacillaceae</taxon>
        <taxon>Thermobacillus</taxon>
    </lineage>
</organism>